<reference evidence="1 2" key="1">
    <citation type="submission" date="2024-06" db="EMBL/GenBank/DDBJ databases">
        <title>The Natural Products Discovery Center: Release of the First 8490 Sequenced Strains for Exploring Actinobacteria Biosynthetic Diversity.</title>
        <authorList>
            <person name="Kalkreuter E."/>
            <person name="Kautsar S.A."/>
            <person name="Yang D."/>
            <person name="Bader C.D."/>
            <person name="Teijaro C.N."/>
            <person name="Fluegel L."/>
            <person name="Davis C.M."/>
            <person name="Simpson J.R."/>
            <person name="Lauterbach L."/>
            <person name="Steele A.D."/>
            <person name="Gui C."/>
            <person name="Meng S."/>
            <person name="Li G."/>
            <person name="Viehrig K."/>
            <person name="Ye F."/>
            <person name="Su P."/>
            <person name="Kiefer A.F."/>
            <person name="Nichols A."/>
            <person name="Cepeda A.J."/>
            <person name="Yan W."/>
            <person name="Fan B."/>
            <person name="Jiang Y."/>
            <person name="Adhikari A."/>
            <person name="Zheng C.-J."/>
            <person name="Schuster L."/>
            <person name="Cowan T.M."/>
            <person name="Smanski M.J."/>
            <person name="Chevrette M.G."/>
            <person name="De Carvalho L.P.S."/>
            <person name="Shen B."/>
        </authorList>
    </citation>
    <scope>NUCLEOTIDE SEQUENCE [LARGE SCALE GENOMIC DNA]</scope>
    <source>
        <strain evidence="1 2">NPDC049574</strain>
    </source>
</reference>
<dbReference type="RefSeq" id="WP_364447484.1">
    <property type="nucleotide sequence ID" value="NZ_JBFARM010000003.1"/>
</dbReference>
<comment type="caution">
    <text evidence="1">The sequence shown here is derived from an EMBL/GenBank/DDBJ whole genome shotgun (WGS) entry which is preliminary data.</text>
</comment>
<dbReference type="EMBL" id="JBFARM010000003">
    <property type="protein sequence ID" value="MEV4286004.1"/>
    <property type="molecule type" value="Genomic_DNA"/>
</dbReference>
<proteinExistence type="predicted"/>
<dbReference type="Proteomes" id="UP001552427">
    <property type="component" value="Unassembled WGS sequence"/>
</dbReference>
<organism evidence="1 2">
    <name type="scientific">Nonomuraea bangladeshensis</name>
    <dbReference type="NCBI Taxonomy" id="404385"/>
    <lineage>
        <taxon>Bacteria</taxon>
        <taxon>Bacillati</taxon>
        <taxon>Actinomycetota</taxon>
        <taxon>Actinomycetes</taxon>
        <taxon>Streptosporangiales</taxon>
        <taxon>Streptosporangiaceae</taxon>
        <taxon>Nonomuraea</taxon>
    </lineage>
</organism>
<accession>A0ABV3H133</accession>
<gene>
    <name evidence="1" type="ORF">AB0K40_10925</name>
</gene>
<sequence length="52" mass="6004">MRLIEQPPTSEAPAEVFTGDVWWDVIHRGDETSWLEHVSDAEYGAARFSTRR</sequence>
<keyword evidence="2" id="KW-1185">Reference proteome</keyword>
<evidence type="ECO:0000313" key="1">
    <source>
        <dbReference type="EMBL" id="MEV4286004.1"/>
    </source>
</evidence>
<name>A0ABV3H133_9ACTN</name>
<evidence type="ECO:0000313" key="2">
    <source>
        <dbReference type="Proteomes" id="UP001552427"/>
    </source>
</evidence>
<protein>
    <submittedName>
        <fullName evidence="1">Uncharacterized protein</fullName>
    </submittedName>
</protein>